<evidence type="ECO:0000259" key="1">
    <source>
        <dbReference type="Pfam" id="PF01261"/>
    </source>
</evidence>
<dbReference type="Gene3D" id="3.20.20.150">
    <property type="entry name" value="Divalent-metal-dependent TIM barrel enzymes"/>
    <property type="match status" value="1"/>
</dbReference>
<feature type="domain" description="Xylose isomerase-like TIM barrel" evidence="1">
    <location>
        <begin position="43"/>
        <end position="286"/>
    </location>
</feature>
<dbReference type="RefSeq" id="WP_189425049.1">
    <property type="nucleotide sequence ID" value="NZ_BMZE01000002.1"/>
</dbReference>
<accession>A0A918VSQ4</accession>
<name>A0A918VSQ4_9HYPH</name>
<keyword evidence="3" id="KW-1185">Reference proteome</keyword>
<dbReference type="InterPro" id="IPR013022">
    <property type="entry name" value="Xyl_isomerase-like_TIM-brl"/>
</dbReference>
<dbReference type="Pfam" id="PF01261">
    <property type="entry name" value="AP_endonuc_2"/>
    <property type="match status" value="1"/>
</dbReference>
<dbReference type="PANTHER" id="PTHR12110:SF53">
    <property type="entry name" value="BLR5974 PROTEIN"/>
    <property type="match status" value="1"/>
</dbReference>
<proteinExistence type="predicted"/>
<dbReference type="PANTHER" id="PTHR12110">
    <property type="entry name" value="HYDROXYPYRUVATE ISOMERASE"/>
    <property type="match status" value="1"/>
</dbReference>
<dbReference type="AlphaFoldDB" id="A0A918VSQ4"/>
<gene>
    <name evidence="2" type="ORF">GCM10007989_15910</name>
</gene>
<dbReference type="SUPFAM" id="SSF51658">
    <property type="entry name" value="Xylose isomerase-like"/>
    <property type="match status" value="1"/>
</dbReference>
<evidence type="ECO:0000313" key="3">
    <source>
        <dbReference type="Proteomes" id="UP000646579"/>
    </source>
</evidence>
<evidence type="ECO:0000313" key="2">
    <source>
        <dbReference type="EMBL" id="GHA21393.1"/>
    </source>
</evidence>
<sequence length="296" mass="32700">MKIGVSSYSFRPLLADGSLEIESMFDWLAAHQAEHLEIATFSFAETGKEAAHELTEEAAILERLEAASARTGIPVSGFCMGASFIGKSAAERDAEIERVKRYVELCSRFGAGFLRHDVVPWSYRLEHTAEFEREFDGIADACRQVAEFAASHGVVTSVEDHGFFMNSAERILRLMHAVDHPSFKLTVDVGNFLCVDDNPEVSTRRTLPHAAFVHLKDFYVRQTEPGPGWLKTSGGQYLRGSVFGFGDLNTKGFIESVVESGYDGFVSLEYEGQEPTLAACETGLANIRRMLAEVRG</sequence>
<protein>
    <submittedName>
        <fullName evidence="2">Sugar phosphate isomerase</fullName>
    </submittedName>
</protein>
<dbReference type="EMBL" id="BMZE01000002">
    <property type="protein sequence ID" value="GHA21393.1"/>
    <property type="molecule type" value="Genomic_DNA"/>
</dbReference>
<dbReference type="Proteomes" id="UP000646579">
    <property type="component" value="Unassembled WGS sequence"/>
</dbReference>
<keyword evidence="2" id="KW-0413">Isomerase</keyword>
<organism evidence="2 3">
    <name type="scientific">Devosia pacifica</name>
    <dbReference type="NCBI Taxonomy" id="1335967"/>
    <lineage>
        <taxon>Bacteria</taxon>
        <taxon>Pseudomonadati</taxon>
        <taxon>Pseudomonadota</taxon>
        <taxon>Alphaproteobacteria</taxon>
        <taxon>Hyphomicrobiales</taxon>
        <taxon>Devosiaceae</taxon>
        <taxon>Devosia</taxon>
    </lineage>
</organism>
<dbReference type="InterPro" id="IPR050312">
    <property type="entry name" value="IolE/XylAMocC-like"/>
</dbReference>
<reference evidence="2" key="2">
    <citation type="submission" date="2020-09" db="EMBL/GenBank/DDBJ databases">
        <authorList>
            <person name="Sun Q."/>
            <person name="Kim S."/>
        </authorList>
    </citation>
    <scope>NUCLEOTIDE SEQUENCE</scope>
    <source>
        <strain evidence="2">KCTC 32437</strain>
    </source>
</reference>
<dbReference type="InterPro" id="IPR036237">
    <property type="entry name" value="Xyl_isomerase-like_sf"/>
</dbReference>
<comment type="caution">
    <text evidence="2">The sequence shown here is derived from an EMBL/GenBank/DDBJ whole genome shotgun (WGS) entry which is preliminary data.</text>
</comment>
<dbReference type="GO" id="GO:0016853">
    <property type="term" value="F:isomerase activity"/>
    <property type="evidence" value="ECO:0007669"/>
    <property type="project" value="UniProtKB-KW"/>
</dbReference>
<reference evidence="2" key="1">
    <citation type="journal article" date="2014" name="Int. J. Syst. Evol. Microbiol.">
        <title>Complete genome sequence of Corynebacterium casei LMG S-19264T (=DSM 44701T), isolated from a smear-ripened cheese.</title>
        <authorList>
            <consortium name="US DOE Joint Genome Institute (JGI-PGF)"/>
            <person name="Walter F."/>
            <person name="Albersmeier A."/>
            <person name="Kalinowski J."/>
            <person name="Ruckert C."/>
        </authorList>
    </citation>
    <scope>NUCLEOTIDE SEQUENCE</scope>
    <source>
        <strain evidence="2">KCTC 32437</strain>
    </source>
</reference>